<accession>A0AAV3QTV9</accession>
<protein>
    <submittedName>
        <fullName evidence="2">Uncharacterized protein</fullName>
    </submittedName>
</protein>
<comment type="caution">
    <text evidence="2">The sequence shown here is derived from an EMBL/GenBank/DDBJ whole genome shotgun (WGS) entry which is preliminary data.</text>
</comment>
<dbReference type="Proteomes" id="UP001454036">
    <property type="component" value="Unassembled WGS sequence"/>
</dbReference>
<feature type="region of interest" description="Disordered" evidence="1">
    <location>
        <begin position="39"/>
        <end position="97"/>
    </location>
</feature>
<dbReference type="EMBL" id="BAABME010023205">
    <property type="protein sequence ID" value="GAA0167542.1"/>
    <property type="molecule type" value="Genomic_DNA"/>
</dbReference>
<gene>
    <name evidence="2" type="ORF">LIER_40400</name>
</gene>
<evidence type="ECO:0000256" key="1">
    <source>
        <dbReference type="SAM" id="MobiDB-lite"/>
    </source>
</evidence>
<feature type="compositionally biased region" description="Basic and acidic residues" evidence="1">
    <location>
        <begin position="57"/>
        <end position="80"/>
    </location>
</feature>
<reference evidence="2 3" key="1">
    <citation type="submission" date="2024-01" db="EMBL/GenBank/DDBJ databases">
        <title>The complete chloroplast genome sequence of Lithospermum erythrorhizon: insights into the phylogenetic relationship among Boraginaceae species and the maternal lineages of purple gromwells.</title>
        <authorList>
            <person name="Okada T."/>
            <person name="Watanabe K."/>
        </authorList>
    </citation>
    <scope>NUCLEOTIDE SEQUENCE [LARGE SCALE GENOMIC DNA]</scope>
</reference>
<evidence type="ECO:0000313" key="3">
    <source>
        <dbReference type="Proteomes" id="UP001454036"/>
    </source>
</evidence>
<name>A0AAV3QTV9_LITER</name>
<evidence type="ECO:0000313" key="2">
    <source>
        <dbReference type="EMBL" id="GAA0167542.1"/>
    </source>
</evidence>
<keyword evidence="3" id="KW-1185">Reference proteome</keyword>
<sequence length="308" mass="34654">MKIWESDDEAVIVSLTASRRRTKSCAAALEKKKTVLGLGGEDVDNSMEPSEAVNLEEMERKVEEKKRIEKGKGKAKRPNEVHASGSTSKKRRGIVVSDSKSPVRGDRFVVDDVAESDKECIAKSLRERSKDKLKINDSRNRINNKRIAKDVKEIPTDGVDFCSKEHETRWKFVCARNILPEREFVSNLFEEIKDPASLMFHKAANSNLVPTSNNTNISEALACLSLNIHMFRRKKKEDGLGEDAKPLTISDKLVIWKHVIDVELNAIDQSEPVPEGEAAGMLIEGYEEELYRLEAEIHVKNVGVKIES</sequence>
<organism evidence="2 3">
    <name type="scientific">Lithospermum erythrorhizon</name>
    <name type="common">Purple gromwell</name>
    <name type="synonym">Lithospermum officinale var. erythrorhizon</name>
    <dbReference type="NCBI Taxonomy" id="34254"/>
    <lineage>
        <taxon>Eukaryota</taxon>
        <taxon>Viridiplantae</taxon>
        <taxon>Streptophyta</taxon>
        <taxon>Embryophyta</taxon>
        <taxon>Tracheophyta</taxon>
        <taxon>Spermatophyta</taxon>
        <taxon>Magnoliopsida</taxon>
        <taxon>eudicotyledons</taxon>
        <taxon>Gunneridae</taxon>
        <taxon>Pentapetalae</taxon>
        <taxon>asterids</taxon>
        <taxon>lamiids</taxon>
        <taxon>Boraginales</taxon>
        <taxon>Boraginaceae</taxon>
        <taxon>Boraginoideae</taxon>
        <taxon>Lithospermeae</taxon>
        <taxon>Lithospermum</taxon>
    </lineage>
</organism>
<dbReference type="AlphaFoldDB" id="A0AAV3QTV9"/>
<proteinExistence type="predicted"/>